<keyword evidence="2" id="KW-0597">Phosphoprotein</keyword>
<protein>
    <recommendedName>
        <fullName evidence="4">AMP-dependent synthetase/ligase domain-containing protein</fullName>
    </recommendedName>
</protein>
<evidence type="ECO:0000313" key="6">
    <source>
        <dbReference type="Proteomes" id="UP000813427"/>
    </source>
</evidence>
<dbReference type="PANTHER" id="PTHR43439:SF2">
    <property type="entry name" value="ENZYME, PUTATIVE (JCVI)-RELATED"/>
    <property type="match status" value="1"/>
</dbReference>
<proteinExistence type="predicted"/>
<evidence type="ECO:0000259" key="4">
    <source>
        <dbReference type="Pfam" id="PF00501"/>
    </source>
</evidence>
<sequence length="563" mass="62435">MSQPTHQSHGNRLLPSLVDEIAATDPGRVFYSITKTQDPADGFQDITAAEVARGVNRCAWHIEEHLGRGENFPTLAFIGPQNPIYAIVVLACIKTGYKPLLLAPRNTPEASLSLLEQTNCSTILLPPVFPLPVIGELVQKHRMNVLEIPALQHWLEDGSDKPYPFDKTFEEARSEPIVVLQTSGSTGMPKPITITHGTFTAIDSYLEVPSLVYPNMCAGSRLYVAFPLCHSAGLTNLLPGCIYADFTMVFAPFPPTSAIINSVHIHGNVRQSGITPMMLTDLVKNPEYLDNLKRLDLIPYGGGPIPTAVGDIISSKTRLFNCMGTTECGPLPSLLCDEEDWAYCNFSPVLGSEFRHVADGLYEHFIIRDPKSTRYQPIFETFPDLHEWPMKDLYSKHPTKKDHWLYRGRADDIIVFASGQNLNPIPVEETVTANAAVSAAFLIGTARPQSGLLVEAITPPTNDTERERLLDDIWKSVEAANISIPTESLKVRQDMVIFTTIEKPMLRAGKGTVQRKLTMDAYSSEIDALYKAHDRAGYDAKFLQLPRMSEFCHSSAQSPQNFR</sequence>
<keyword evidence="6" id="KW-1185">Reference proteome</keyword>
<keyword evidence="1" id="KW-0596">Phosphopantetheine</keyword>
<name>A0A8K0WCD2_9HYPO</name>
<accession>A0A8K0WCD2</accession>
<dbReference type="Pfam" id="PF00501">
    <property type="entry name" value="AMP-binding"/>
    <property type="match status" value="1"/>
</dbReference>
<dbReference type="InterPro" id="IPR020845">
    <property type="entry name" value="AMP-binding_CS"/>
</dbReference>
<evidence type="ECO:0000256" key="2">
    <source>
        <dbReference type="ARBA" id="ARBA00022553"/>
    </source>
</evidence>
<evidence type="ECO:0000313" key="5">
    <source>
        <dbReference type="EMBL" id="KAH7245273.1"/>
    </source>
</evidence>
<dbReference type="PANTHER" id="PTHR43439">
    <property type="entry name" value="PHENYLACETATE-COENZYME A LIGASE"/>
    <property type="match status" value="1"/>
</dbReference>
<dbReference type="AlphaFoldDB" id="A0A8K0WCD2"/>
<evidence type="ECO:0000256" key="1">
    <source>
        <dbReference type="ARBA" id="ARBA00022450"/>
    </source>
</evidence>
<reference evidence="5" key="1">
    <citation type="journal article" date="2021" name="Nat. Commun.">
        <title>Genetic determinants of endophytism in the Arabidopsis root mycobiome.</title>
        <authorList>
            <person name="Mesny F."/>
            <person name="Miyauchi S."/>
            <person name="Thiergart T."/>
            <person name="Pickel B."/>
            <person name="Atanasova L."/>
            <person name="Karlsson M."/>
            <person name="Huettel B."/>
            <person name="Barry K.W."/>
            <person name="Haridas S."/>
            <person name="Chen C."/>
            <person name="Bauer D."/>
            <person name="Andreopoulos W."/>
            <person name="Pangilinan J."/>
            <person name="LaButti K."/>
            <person name="Riley R."/>
            <person name="Lipzen A."/>
            <person name="Clum A."/>
            <person name="Drula E."/>
            <person name="Henrissat B."/>
            <person name="Kohler A."/>
            <person name="Grigoriev I.V."/>
            <person name="Martin F.M."/>
            <person name="Hacquard S."/>
        </authorList>
    </citation>
    <scope>NUCLEOTIDE SEQUENCE</scope>
    <source>
        <strain evidence="5">MPI-SDFR-AT-0068</strain>
    </source>
</reference>
<comment type="caution">
    <text evidence="5">The sequence shown here is derived from an EMBL/GenBank/DDBJ whole genome shotgun (WGS) entry which is preliminary data.</text>
</comment>
<keyword evidence="3" id="KW-0521">NADP</keyword>
<dbReference type="Gene3D" id="3.40.50.12780">
    <property type="entry name" value="N-terminal domain of ligase-like"/>
    <property type="match status" value="1"/>
</dbReference>
<feature type="domain" description="AMP-dependent synthetase/ligase" evidence="4">
    <location>
        <begin position="22"/>
        <end position="333"/>
    </location>
</feature>
<dbReference type="EMBL" id="JAGPXF010000004">
    <property type="protein sequence ID" value="KAH7245273.1"/>
    <property type="molecule type" value="Genomic_DNA"/>
</dbReference>
<dbReference type="OrthoDB" id="429813at2759"/>
<dbReference type="Pfam" id="PF23562">
    <property type="entry name" value="AMP-binding_C_3"/>
    <property type="match status" value="1"/>
</dbReference>
<dbReference type="SUPFAM" id="SSF56801">
    <property type="entry name" value="Acetyl-CoA synthetase-like"/>
    <property type="match status" value="1"/>
</dbReference>
<dbReference type="Proteomes" id="UP000813427">
    <property type="component" value="Unassembled WGS sequence"/>
</dbReference>
<dbReference type="InterPro" id="IPR051414">
    <property type="entry name" value="Adenylate-forming_Reductase"/>
</dbReference>
<evidence type="ECO:0000256" key="3">
    <source>
        <dbReference type="ARBA" id="ARBA00022857"/>
    </source>
</evidence>
<organism evidence="5 6">
    <name type="scientific">Fusarium tricinctum</name>
    <dbReference type="NCBI Taxonomy" id="61284"/>
    <lineage>
        <taxon>Eukaryota</taxon>
        <taxon>Fungi</taxon>
        <taxon>Dikarya</taxon>
        <taxon>Ascomycota</taxon>
        <taxon>Pezizomycotina</taxon>
        <taxon>Sordariomycetes</taxon>
        <taxon>Hypocreomycetidae</taxon>
        <taxon>Hypocreales</taxon>
        <taxon>Nectriaceae</taxon>
        <taxon>Fusarium</taxon>
        <taxon>Fusarium tricinctum species complex</taxon>
    </lineage>
</organism>
<dbReference type="InterPro" id="IPR000873">
    <property type="entry name" value="AMP-dep_synth/lig_dom"/>
</dbReference>
<dbReference type="InterPro" id="IPR042099">
    <property type="entry name" value="ANL_N_sf"/>
</dbReference>
<gene>
    <name evidence="5" type="ORF">BKA59DRAFT_500875</name>
</gene>
<dbReference type="PROSITE" id="PS00455">
    <property type="entry name" value="AMP_BINDING"/>
    <property type="match status" value="1"/>
</dbReference>